<keyword evidence="1" id="KW-1133">Transmembrane helix</keyword>
<dbReference type="OrthoDB" id="9790409at2"/>
<protein>
    <submittedName>
        <fullName evidence="2">YeeE/YedE family protein</fullName>
    </submittedName>
</protein>
<feature type="transmembrane region" description="Helical" evidence="1">
    <location>
        <begin position="83"/>
        <end position="101"/>
    </location>
</feature>
<reference evidence="2 3" key="1">
    <citation type="submission" date="2018-08" db="EMBL/GenBank/DDBJ databases">
        <title>Henriciella mobilis sp. nov., isolated from seawater.</title>
        <authorList>
            <person name="Cheng H."/>
            <person name="Wu Y.-H."/>
            <person name="Xu X.-W."/>
            <person name="Guo L.-L."/>
        </authorList>
    </citation>
    <scope>NUCLEOTIDE SEQUENCE [LARGE SCALE GENOMIC DNA]</scope>
    <source>
        <strain evidence="2 3">CCUG67844</strain>
    </source>
</reference>
<evidence type="ECO:0000256" key="1">
    <source>
        <dbReference type="SAM" id="Phobius"/>
    </source>
</evidence>
<keyword evidence="1" id="KW-0812">Transmembrane</keyword>
<evidence type="ECO:0000313" key="2">
    <source>
        <dbReference type="EMBL" id="RIJ29655.1"/>
    </source>
</evidence>
<sequence>MARNLMALLAGLTFGLGLVISQMVNPAKVIAFLDLFGNWDPSLAFVMGAALIVTAIGYRFVWLRPRPVLAESFQVPGNRKVDAKLATGAVLFGIGWGLVGLCPGPAIAALTIGGVPALGFLAAMAAGMLAFEVFDRRAAKPA</sequence>
<accession>A0A399RIT3</accession>
<dbReference type="RefSeq" id="WP_119454060.1">
    <property type="nucleotide sequence ID" value="NZ_QWGA01000006.1"/>
</dbReference>
<keyword evidence="1" id="KW-0472">Membrane</keyword>
<keyword evidence="3" id="KW-1185">Reference proteome</keyword>
<proteinExistence type="predicted"/>
<organism evidence="2 3">
    <name type="scientific">Henriciella algicola</name>
    <dbReference type="NCBI Taxonomy" id="1608422"/>
    <lineage>
        <taxon>Bacteria</taxon>
        <taxon>Pseudomonadati</taxon>
        <taxon>Pseudomonadota</taxon>
        <taxon>Alphaproteobacteria</taxon>
        <taxon>Hyphomonadales</taxon>
        <taxon>Hyphomonadaceae</taxon>
        <taxon>Henriciella</taxon>
    </lineage>
</organism>
<dbReference type="EMBL" id="QWGA01000006">
    <property type="protein sequence ID" value="RIJ29655.1"/>
    <property type="molecule type" value="Genomic_DNA"/>
</dbReference>
<dbReference type="Proteomes" id="UP000265845">
    <property type="component" value="Unassembled WGS sequence"/>
</dbReference>
<gene>
    <name evidence="2" type="ORF">D1222_09450</name>
</gene>
<dbReference type="InterPro" id="IPR046513">
    <property type="entry name" value="DUF6691"/>
</dbReference>
<name>A0A399RIT3_9PROT</name>
<feature type="transmembrane region" description="Helical" evidence="1">
    <location>
        <begin position="107"/>
        <end position="131"/>
    </location>
</feature>
<dbReference type="Pfam" id="PF20398">
    <property type="entry name" value="DUF6691"/>
    <property type="match status" value="1"/>
</dbReference>
<feature type="transmembrane region" description="Helical" evidence="1">
    <location>
        <begin position="42"/>
        <end position="62"/>
    </location>
</feature>
<evidence type="ECO:0000313" key="3">
    <source>
        <dbReference type="Proteomes" id="UP000265845"/>
    </source>
</evidence>
<comment type="caution">
    <text evidence="2">The sequence shown here is derived from an EMBL/GenBank/DDBJ whole genome shotgun (WGS) entry which is preliminary data.</text>
</comment>
<dbReference type="AlphaFoldDB" id="A0A399RIT3"/>